<gene>
    <name evidence="2" type="ORF">MKK02DRAFT_39571</name>
</gene>
<keyword evidence="3" id="KW-1185">Reference proteome</keyword>
<feature type="transmembrane region" description="Helical" evidence="1">
    <location>
        <begin position="103"/>
        <end position="129"/>
    </location>
</feature>
<keyword evidence="1" id="KW-0472">Membrane</keyword>
<dbReference type="Proteomes" id="UP001164286">
    <property type="component" value="Unassembled WGS sequence"/>
</dbReference>
<evidence type="ECO:0000313" key="3">
    <source>
        <dbReference type="Proteomes" id="UP001164286"/>
    </source>
</evidence>
<evidence type="ECO:0000256" key="1">
    <source>
        <dbReference type="SAM" id="Phobius"/>
    </source>
</evidence>
<proteinExistence type="predicted"/>
<evidence type="ECO:0000313" key="2">
    <source>
        <dbReference type="EMBL" id="KAI9639276.1"/>
    </source>
</evidence>
<keyword evidence="1" id="KW-0812">Transmembrane</keyword>
<protein>
    <submittedName>
        <fullName evidence="2">Uncharacterized protein</fullName>
    </submittedName>
</protein>
<keyword evidence="1" id="KW-1133">Transmembrane helix</keyword>
<organism evidence="2 3">
    <name type="scientific">Dioszegia hungarica</name>
    <dbReference type="NCBI Taxonomy" id="4972"/>
    <lineage>
        <taxon>Eukaryota</taxon>
        <taxon>Fungi</taxon>
        <taxon>Dikarya</taxon>
        <taxon>Basidiomycota</taxon>
        <taxon>Agaricomycotina</taxon>
        <taxon>Tremellomycetes</taxon>
        <taxon>Tremellales</taxon>
        <taxon>Bulleribasidiaceae</taxon>
        <taxon>Dioszegia</taxon>
    </lineage>
</organism>
<dbReference type="EMBL" id="JAKWFO010000001">
    <property type="protein sequence ID" value="KAI9639276.1"/>
    <property type="molecule type" value="Genomic_DNA"/>
</dbReference>
<reference evidence="2" key="1">
    <citation type="journal article" date="2022" name="G3 (Bethesda)">
        <title>High quality genome of the basidiomycete yeast Dioszegia hungarica PDD-24b-2 isolated from cloud water.</title>
        <authorList>
            <person name="Jarrige D."/>
            <person name="Haridas S."/>
            <person name="Bleykasten-Grosshans C."/>
            <person name="Joly M."/>
            <person name="Nadalig T."/>
            <person name="Sancelme M."/>
            <person name="Vuilleumier S."/>
            <person name="Grigoriev I.V."/>
            <person name="Amato P."/>
            <person name="Bringel F."/>
        </authorList>
    </citation>
    <scope>NUCLEOTIDE SEQUENCE</scope>
    <source>
        <strain evidence="2">PDD-24b-2</strain>
    </source>
</reference>
<dbReference type="AlphaFoldDB" id="A0AA38HF38"/>
<accession>A0AA38HF38</accession>
<dbReference type="GeneID" id="77729869"/>
<sequence>MPEATLATHMILTNEYKLLTGLIASTPPTHPLNSVYAGQLRRVKRDLTRWRKIERSHRRAQERARAMKRKRARQGLVEMWTEKLEELGPQQYSWDAGAKAVGVVLWAMIMAVVWAGIILALIIVSPVIIPRHIYRIHEARQLKRQSAAFPAYFHIHHTSPPSSVYPNTPRTSSLAEHTIAALKAVYGAIMMRGSRKMHGADMAEIDGEDVDYMKPEAV</sequence>
<name>A0AA38HF38_9TREE</name>
<comment type="caution">
    <text evidence="2">The sequence shown here is derived from an EMBL/GenBank/DDBJ whole genome shotgun (WGS) entry which is preliminary data.</text>
</comment>
<dbReference type="RefSeq" id="XP_052949053.1">
    <property type="nucleotide sequence ID" value="XM_053090664.1"/>
</dbReference>